<dbReference type="SUPFAM" id="SSF52172">
    <property type="entry name" value="CheY-like"/>
    <property type="match status" value="1"/>
</dbReference>
<dbReference type="InterPro" id="IPR011006">
    <property type="entry name" value="CheY-like_superfamily"/>
</dbReference>
<evidence type="ECO:0000313" key="4">
    <source>
        <dbReference type="EMBL" id="TPG52158.1"/>
    </source>
</evidence>
<dbReference type="PROSITE" id="PS50110">
    <property type="entry name" value="RESPONSE_REGULATORY"/>
    <property type="match status" value="1"/>
</dbReference>
<dbReference type="Proteomes" id="UP000319931">
    <property type="component" value="Unassembled WGS sequence"/>
</dbReference>
<accession>A0A502FRL2</accession>
<proteinExistence type="predicted"/>
<dbReference type="Gene3D" id="3.40.50.2300">
    <property type="match status" value="1"/>
</dbReference>
<evidence type="ECO:0000259" key="3">
    <source>
        <dbReference type="PROSITE" id="PS50110"/>
    </source>
</evidence>
<name>A0A502FRL2_9SPHN</name>
<evidence type="ECO:0000256" key="2">
    <source>
        <dbReference type="PROSITE-ProRule" id="PRU00169"/>
    </source>
</evidence>
<reference evidence="4 5" key="1">
    <citation type="journal article" date="2019" name="Environ. Microbiol.">
        <title>Species interactions and distinct microbial communities in high Arctic permafrost affected cryosols are associated with the CH4 and CO2 gas fluxes.</title>
        <authorList>
            <person name="Altshuler I."/>
            <person name="Hamel J."/>
            <person name="Turney S."/>
            <person name="Magnuson E."/>
            <person name="Levesque R."/>
            <person name="Greer C."/>
            <person name="Whyte L.G."/>
        </authorList>
    </citation>
    <scope>NUCLEOTIDE SEQUENCE [LARGE SCALE GENOMIC DNA]</scope>
    <source>
        <strain evidence="4 5">E6.1</strain>
    </source>
</reference>
<dbReference type="EMBL" id="RCZC01000004">
    <property type="protein sequence ID" value="TPG52158.1"/>
    <property type="molecule type" value="Genomic_DNA"/>
</dbReference>
<dbReference type="Pfam" id="PF00072">
    <property type="entry name" value="Response_reg"/>
    <property type="match status" value="1"/>
</dbReference>
<evidence type="ECO:0000256" key="1">
    <source>
        <dbReference type="ARBA" id="ARBA00022553"/>
    </source>
</evidence>
<sequence length="157" mass="17422">MILPPFRPRRSRASMLPRLDILVVEDDANIRAIIELSLGLDPSMTVRTVEYGWEAIEEVERDEVSFDLILLDGILSDMSGAALITAVHANPKTKNLPVIILTALRSNSELDHLADAGANAVMEKPFDPISLANQLRAHLALRDGRCVRWWASDPSTR</sequence>
<dbReference type="InterPro" id="IPR050595">
    <property type="entry name" value="Bact_response_regulator"/>
</dbReference>
<protein>
    <submittedName>
        <fullName evidence="4">Response regulator</fullName>
    </submittedName>
</protein>
<dbReference type="PANTHER" id="PTHR44591">
    <property type="entry name" value="STRESS RESPONSE REGULATOR PROTEIN 1"/>
    <property type="match status" value="1"/>
</dbReference>
<evidence type="ECO:0000313" key="5">
    <source>
        <dbReference type="Proteomes" id="UP000319931"/>
    </source>
</evidence>
<gene>
    <name evidence="4" type="ORF">EAH76_15745</name>
</gene>
<dbReference type="PANTHER" id="PTHR44591:SF22">
    <property type="entry name" value="CHEY SUBFAMILY"/>
    <property type="match status" value="1"/>
</dbReference>
<dbReference type="SMART" id="SM00448">
    <property type="entry name" value="REC"/>
    <property type="match status" value="1"/>
</dbReference>
<dbReference type="AlphaFoldDB" id="A0A502FRL2"/>
<feature type="domain" description="Response regulatory" evidence="3">
    <location>
        <begin position="20"/>
        <end position="139"/>
    </location>
</feature>
<comment type="caution">
    <text evidence="4">The sequence shown here is derived from an EMBL/GenBank/DDBJ whole genome shotgun (WGS) entry which is preliminary data.</text>
</comment>
<dbReference type="InterPro" id="IPR001789">
    <property type="entry name" value="Sig_transdc_resp-reg_receiver"/>
</dbReference>
<keyword evidence="1 2" id="KW-0597">Phosphoprotein</keyword>
<organism evidence="4 5">
    <name type="scientific">Sphingomonas glacialis</name>
    <dbReference type="NCBI Taxonomy" id="658225"/>
    <lineage>
        <taxon>Bacteria</taxon>
        <taxon>Pseudomonadati</taxon>
        <taxon>Pseudomonadota</taxon>
        <taxon>Alphaproteobacteria</taxon>
        <taxon>Sphingomonadales</taxon>
        <taxon>Sphingomonadaceae</taxon>
        <taxon>Sphingomonas</taxon>
    </lineage>
</organism>
<dbReference type="GO" id="GO:0000160">
    <property type="term" value="P:phosphorelay signal transduction system"/>
    <property type="evidence" value="ECO:0007669"/>
    <property type="project" value="InterPro"/>
</dbReference>
<keyword evidence="5" id="KW-1185">Reference proteome</keyword>
<feature type="modified residue" description="4-aspartylphosphate" evidence="2">
    <location>
        <position position="72"/>
    </location>
</feature>